<proteinExistence type="predicted"/>
<reference evidence="3" key="1">
    <citation type="submission" date="2023-03" db="EMBL/GenBank/DDBJ databases">
        <title>Mesosutterella sp. nov. isolated from porcine feces.</title>
        <authorList>
            <person name="Yu S."/>
        </authorList>
    </citation>
    <scope>NUCLEOTIDE SEQUENCE</scope>
    <source>
        <strain evidence="3">AGMB02718</strain>
    </source>
</reference>
<dbReference type="PIRSF" id="PIRSF005962">
    <property type="entry name" value="Pept_M20D_amidohydro"/>
    <property type="match status" value="1"/>
</dbReference>
<dbReference type="InterPro" id="IPR036264">
    <property type="entry name" value="Bact_exopeptidase_dim_dom"/>
</dbReference>
<dbReference type="Gene3D" id="3.40.630.10">
    <property type="entry name" value="Zn peptidases"/>
    <property type="match status" value="1"/>
</dbReference>
<keyword evidence="1" id="KW-0378">Hydrolase</keyword>
<dbReference type="SUPFAM" id="SSF53187">
    <property type="entry name" value="Zn-dependent exopeptidases"/>
    <property type="match status" value="1"/>
</dbReference>
<protein>
    <submittedName>
        <fullName evidence="3">Amidohydrolase</fullName>
    </submittedName>
</protein>
<accession>A0ABT7IPG2</accession>
<dbReference type="PANTHER" id="PTHR11014:SF122">
    <property type="entry name" value="AMIDOHYDROLASE AMHX"/>
    <property type="match status" value="1"/>
</dbReference>
<dbReference type="Proteomes" id="UP001165481">
    <property type="component" value="Unassembled WGS sequence"/>
</dbReference>
<evidence type="ECO:0000259" key="2">
    <source>
        <dbReference type="Pfam" id="PF07687"/>
    </source>
</evidence>
<dbReference type="InterPro" id="IPR002933">
    <property type="entry name" value="Peptidase_M20"/>
</dbReference>
<dbReference type="RefSeq" id="WP_243376711.1">
    <property type="nucleotide sequence ID" value="NZ_JAKZJU020000001.1"/>
</dbReference>
<comment type="caution">
    <text evidence="3">The sequence shown here is derived from an EMBL/GenBank/DDBJ whole genome shotgun (WGS) entry which is preliminary data.</text>
</comment>
<dbReference type="Pfam" id="PF01546">
    <property type="entry name" value="Peptidase_M20"/>
    <property type="match status" value="1"/>
</dbReference>
<evidence type="ECO:0000256" key="1">
    <source>
        <dbReference type="ARBA" id="ARBA00022801"/>
    </source>
</evidence>
<organism evidence="3 4">
    <name type="scientific">Mesosutterella faecium</name>
    <dbReference type="NCBI Taxonomy" id="2925194"/>
    <lineage>
        <taxon>Bacteria</taxon>
        <taxon>Pseudomonadati</taxon>
        <taxon>Pseudomonadota</taxon>
        <taxon>Betaproteobacteria</taxon>
        <taxon>Burkholderiales</taxon>
        <taxon>Sutterellaceae</taxon>
        <taxon>Mesosutterella</taxon>
    </lineage>
</organism>
<dbReference type="PANTHER" id="PTHR11014">
    <property type="entry name" value="PEPTIDASE M20 FAMILY MEMBER"/>
    <property type="match status" value="1"/>
</dbReference>
<evidence type="ECO:0000313" key="4">
    <source>
        <dbReference type="Proteomes" id="UP001165481"/>
    </source>
</evidence>
<dbReference type="NCBIfam" id="TIGR01891">
    <property type="entry name" value="amidohydrolases"/>
    <property type="match status" value="1"/>
</dbReference>
<feature type="domain" description="Peptidase M20 dimerisation" evidence="2">
    <location>
        <begin position="171"/>
        <end position="258"/>
    </location>
</feature>
<dbReference type="Pfam" id="PF07687">
    <property type="entry name" value="M20_dimer"/>
    <property type="match status" value="1"/>
</dbReference>
<gene>
    <name evidence="3" type="ORF">MUN46_010075</name>
</gene>
<dbReference type="EMBL" id="JAKZJU020000001">
    <property type="protein sequence ID" value="MDL2060282.1"/>
    <property type="molecule type" value="Genomic_DNA"/>
</dbReference>
<name>A0ABT7IPG2_9BURK</name>
<evidence type="ECO:0000313" key="3">
    <source>
        <dbReference type="EMBL" id="MDL2060282.1"/>
    </source>
</evidence>
<dbReference type="SUPFAM" id="SSF55031">
    <property type="entry name" value="Bacterial exopeptidase dimerisation domain"/>
    <property type="match status" value="1"/>
</dbReference>
<dbReference type="InterPro" id="IPR011650">
    <property type="entry name" value="Peptidase_M20_dimer"/>
</dbReference>
<keyword evidence="4" id="KW-1185">Reference proteome</keyword>
<dbReference type="InterPro" id="IPR017439">
    <property type="entry name" value="Amidohydrolase"/>
</dbReference>
<dbReference type="Gene3D" id="3.30.70.360">
    <property type="match status" value="1"/>
</dbReference>
<sequence>MPEIYNSTELRRELHPMAELGFDVARTADFVLAKLRALGIEASRIGDTNGVLAVIRGREPGPVLLLRSDMDALPFTEDGRTVAVHACGHDAHMAMMLETASRLAGRIRRGTLKILFQPAEELLTGALRMIREGVVDDVDIALGAHIRPIQDLPPGKVCAGVTYNAFAFPVVRFLGRIAHGSRPQLGVNAIEAAAAAVFAVNAIHLTPDSHWTVVPSRIRVEGPMNVVPPLCTMQFDIRARENAVMKELLDKFERAVQGAASSVGAKAEVELGSVGPAAEYDPEIHAELEDCIRSALGPEALAPDCGGGSEDFFFFKSHKPSIRTGYLGIGVGAVPGLHDRNMHFDDTLLPMGPRVMTAFVLRHLG</sequence>